<reference evidence="11 12" key="1">
    <citation type="submission" date="2021-06" db="EMBL/GenBank/DDBJ databases">
        <title>Caerostris extrusa draft genome.</title>
        <authorList>
            <person name="Kono N."/>
            <person name="Arakawa K."/>
        </authorList>
    </citation>
    <scope>NUCLEOTIDE SEQUENCE [LARGE SCALE GENOMIC DNA]</scope>
</reference>
<dbReference type="GO" id="GO:0003676">
    <property type="term" value="F:nucleic acid binding"/>
    <property type="evidence" value="ECO:0007669"/>
    <property type="project" value="InterPro"/>
</dbReference>
<evidence type="ECO:0000256" key="2">
    <source>
        <dbReference type="ARBA" id="ARBA00022741"/>
    </source>
</evidence>
<keyword evidence="5" id="KW-0067">ATP-binding</keyword>
<dbReference type="EMBL" id="BPLR01002386">
    <property type="protein sequence ID" value="GIX73190.1"/>
    <property type="molecule type" value="Genomic_DNA"/>
</dbReference>
<gene>
    <name evidence="11" type="primary">Ddx41</name>
    <name evidence="11" type="ORF">CEXT_747171</name>
</gene>
<dbReference type="PROSITE" id="PS51195">
    <property type="entry name" value="Q_MOTIF"/>
    <property type="match status" value="1"/>
</dbReference>
<evidence type="ECO:0000259" key="10">
    <source>
        <dbReference type="PROSITE" id="PS51195"/>
    </source>
</evidence>
<feature type="compositionally biased region" description="Basic and acidic residues" evidence="8">
    <location>
        <begin position="1"/>
        <end position="24"/>
    </location>
</feature>
<dbReference type="AlphaFoldDB" id="A0AAV4MMX1"/>
<organism evidence="11 12">
    <name type="scientific">Caerostris extrusa</name>
    <name type="common">Bark spider</name>
    <name type="synonym">Caerostris bankana</name>
    <dbReference type="NCBI Taxonomy" id="172846"/>
    <lineage>
        <taxon>Eukaryota</taxon>
        <taxon>Metazoa</taxon>
        <taxon>Ecdysozoa</taxon>
        <taxon>Arthropoda</taxon>
        <taxon>Chelicerata</taxon>
        <taxon>Arachnida</taxon>
        <taxon>Araneae</taxon>
        <taxon>Araneomorphae</taxon>
        <taxon>Entelegynae</taxon>
        <taxon>Araneoidea</taxon>
        <taxon>Araneidae</taxon>
        <taxon>Caerostris</taxon>
    </lineage>
</organism>
<keyword evidence="7" id="KW-0175">Coiled coil</keyword>
<evidence type="ECO:0000256" key="6">
    <source>
        <dbReference type="PROSITE-ProRule" id="PRU00552"/>
    </source>
</evidence>
<keyword evidence="3" id="KW-0378">Hydrolase</keyword>
<feature type="domain" description="Helicase ATP-binding" evidence="9">
    <location>
        <begin position="213"/>
        <end position="275"/>
    </location>
</feature>
<dbReference type="Proteomes" id="UP001054945">
    <property type="component" value="Unassembled WGS sequence"/>
</dbReference>
<feature type="region of interest" description="Disordered" evidence="8">
    <location>
        <begin position="61"/>
        <end position="85"/>
    </location>
</feature>
<evidence type="ECO:0000256" key="7">
    <source>
        <dbReference type="SAM" id="Coils"/>
    </source>
</evidence>
<dbReference type="InterPro" id="IPR011545">
    <property type="entry name" value="DEAD/DEAH_box_helicase_dom"/>
</dbReference>
<evidence type="ECO:0000259" key="9">
    <source>
        <dbReference type="PROSITE" id="PS51192"/>
    </source>
</evidence>
<feature type="coiled-coil region" evidence="7">
    <location>
        <begin position="89"/>
        <end position="124"/>
    </location>
</feature>
<protein>
    <recommendedName>
        <fullName evidence="1">RNA helicase</fullName>
        <ecNumber evidence="1">3.6.4.13</ecNumber>
    </recommendedName>
</protein>
<dbReference type="Gene3D" id="3.40.50.300">
    <property type="entry name" value="P-loop containing nucleotide triphosphate hydrolases"/>
    <property type="match status" value="1"/>
</dbReference>
<dbReference type="EC" id="3.6.4.13" evidence="1"/>
<evidence type="ECO:0000256" key="5">
    <source>
        <dbReference type="ARBA" id="ARBA00022840"/>
    </source>
</evidence>
<keyword evidence="12" id="KW-1185">Reference proteome</keyword>
<feature type="short sequence motif" description="Q motif" evidence="6">
    <location>
        <begin position="182"/>
        <end position="210"/>
    </location>
</feature>
<name>A0AAV4MMX1_CAEEX</name>
<comment type="caution">
    <text evidence="11">The sequence shown here is derived from an EMBL/GenBank/DDBJ whole genome shotgun (WGS) entry which is preliminary data.</text>
</comment>
<evidence type="ECO:0000256" key="8">
    <source>
        <dbReference type="SAM" id="MobiDB-lite"/>
    </source>
</evidence>
<evidence type="ECO:0000313" key="11">
    <source>
        <dbReference type="EMBL" id="GIX73190.1"/>
    </source>
</evidence>
<feature type="compositionally biased region" description="Acidic residues" evidence="8">
    <location>
        <begin position="25"/>
        <end position="35"/>
    </location>
</feature>
<sequence>MSDRKRNIEENSDSNEFKRYRRDDGEEEKGSDDSDYQPYIPLKERRKEKLHRLGRLAVLQEKEKCKSSSDIETDENEDDFGRKNNVSLLDQHNELKKKAEARKESALEKQLKEEEKILESVAEKRALMGVAELAKGIQYQEPIKTGWRPPRYILEMSEKRHERVRRKYRILVEGEDIVPPIKTFKEMKFPKGIIQGLKKKGITKPTPIQMQGLPAVLSGRDMIGIAFTGSGKTLVFVLPIIMFAMEQEKHLPFLQEEGPYGLIICPSRELAKANI</sequence>
<dbReference type="InterPro" id="IPR014001">
    <property type="entry name" value="Helicase_ATP-bd"/>
</dbReference>
<evidence type="ECO:0000256" key="1">
    <source>
        <dbReference type="ARBA" id="ARBA00012552"/>
    </source>
</evidence>
<dbReference type="PANTHER" id="PTHR47958">
    <property type="entry name" value="ATP-DEPENDENT RNA HELICASE DBP3"/>
    <property type="match status" value="1"/>
</dbReference>
<evidence type="ECO:0000256" key="4">
    <source>
        <dbReference type="ARBA" id="ARBA00022806"/>
    </source>
</evidence>
<dbReference type="Pfam" id="PF00270">
    <property type="entry name" value="DEAD"/>
    <property type="match status" value="1"/>
</dbReference>
<proteinExistence type="predicted"/>
<feature type="region of interest" description="Disordered" evidence="8">
    <location>
        <begin position="1"/>
        <end position="44"/>
    </location>
</feature>
<keyword evidence="4 11" id="KW-0347">Helicase</keyword>
<dbReference type="GO" id="GO:0016787">
    <property type="term" value="F:hydrolase activity"/>
    <property type="evidence" value="ECO:0007669"/>
    <property type="project" value="UniProtKB-KW"/>
</dbReference>
<evidence type="ECO:0000313" key="12">
    <source>
        <dbReference type="Proteomes" id="UP001054945"/>
    </source>
</evidence>
<dbReference type="InterPro" id="IPR027417">
    <property type="entry name" value="P-loop_NTPase"/>
</dbReference>
<dbReference type="InterPro" id="IPR014014">
    <property type="entry name" value="RNA_helicase_DEAD_Q_motif"/>
</dbReference>
<dbReference type="SUPFAM" id="SSF52540">
    <property type="entry name" value="P-loop containing nucleoside triphosphate hydrolases"/>
    <property type="match status" value="1"/>
</dbReference>
<dbReference type="GO" id="GO:0003724">
    <property type="term" value="F:RNA helicase activity"/>
    <property type="evidence" value="ECO:0007669"/>
    <property type="project" value="UniProtKB-EC"/>
</dbReference>
<keyword evidence="2" id="KW-0547">Nucleotide-binding</keyword>
<evidence type="ECO:0000256" key="3">
    <source>
        <dbReference type="ARBA" id="ARBA00022801"/>
    </source>
</evidence>
<feature type="domain" description="DEAD-box RNA helicase Q" evidence="10">
    <location>
        <begin position="182"/>
        <end position="210"/>
    </location>
</feature>
<dbReference type="PROSITE" id="PS51192">
    <property type="entry name" value="HELICASE_ATP_BIND_1"/>
    <property type="match status" value="1"/>
</dbReference>
<accession>A0AAV4MMX1</accession>
<dbReference type="GO" id="GO:0005524">
    <property type="term" value="F:ATP binding"/>
    <property type="evidence" value="ECO:0007669"/>
    <property type="project" value="UniProtKB-KW"/>
</dbReference>